<feature type="region of interest" description="Disordered" evidence="2">
    <location>
        <begin position="2003"/>
        <end position="2025"/>
    </location>
</feature>
<evidence type="ECO:0000313" key="4">
    <source>
        <dbReference type="Proteomes" id="UP000789524"/>
    </source>
</evidence>
<keyword evidence="1" id="KW-0175">Coiled coil</keyword>
<feature type="coiled-coil region" evidence="1">
    <location>
        <begin position="338"/>
        <end position="435"/>
    </location>
</feature>
<feature type="region of interest" description="Disordered" evidence="2">
    <location>
        <begin position="1"/>
        <end position="26"/>
    </location>
</feature>
<feature type="compositionally biased region" description="Low complexity" evidence="2">
    <location>
        <begin position="1101"/>
        <end position="1119"/>
    </location>
</feature>
<dbReference type="EMBL" id="CAKASE010000048">
    <property type="protein sequence ID" value="CAG9562649.1"/>
    <property type="molecule type" value="Genomic_DNA"/>
</dbReference>
<feature type="region of interest" description="Disordered" evidence="2">
    <location>
        <begin position="64"/>
        <end position="114"/>
    </location>
</feature>
<evidence type="ECO:0000256" key="2">
    <source>
        <dbReference type="SAM" id="MobiDB-lite"/>
    </source>
</evidence>
<feature type="coiled-coil region" evidence="1">
    <location>
        <begin position="265"/>
        <end position="295"/>
    </location>
</feature>
<feature type="coiled-coil region" evidence="1">
    <location>
        <begin position="653"/>
        <end position="846"/>
    </location>
</feature>
<dbReference type="PANTHER" id="PTHR23159:SF31">
    <property type="entry name" value="CENTROSOME-ASSOCIATED PROTEIN CEP250 ISOFORM X1"/>
    <property type="match status" value="1"/>
</dbReference>
<feature type="region of interest" description="Disordered" evidence="2">
    <location>
        <begin position="1314"/>
        <end position="1345"/>
    </location>
</feature>
<organism evidence="3 4">
    <name type="scientific">Danaus chrysippus</name>
    <name type="common">African queen</name>
    <dbReference type="NCBI Taxonomy" id="151541"/>
    <lineage>
        <taxon>Eukaryota</taxon>
        <taxon>Metazoa</taxon>
        <taxon>Ecdysozoa</taxon>
        <taxon>Arthropoda</taxon>
        <taxon>Hexapoda</taxon>
        <taxon>Insecta</taxon>
        <taxon>Pterygota</taxon>
        <taxon>Neoptera</taxon>
        <taxon>Endopterygota</taxon>
        <taxon>Lepidoptera</taxon>
        <taxon>Glossata</taxon>
        <taxon>Ditrysia</taxon>
        <taxon>Papilionoidea</taxon>
        <taxon>Nymphalidae</taxon>
        <taxon>Danainae</taxon>
        <taxon>Danaini</taxon>
        <taxon>Danaina</taxon>
        <taxon>Danaus</taxon>
        <taxon>Anosia</taxon>
    </lineage>
</organism>
<comment type="caution">
    <text evidence="3">The sequence shown here is derived from an EMBL/GenBank/DDBJ whole genome shotgun (WGS) entry which is preliminary data.</text>
</comment>
<accession>A0A8J2VR24</accession>
<name>A0A8J2VR24_9NEOP</name>
<protein>
    <submittedName>
        <fullName evidence="3">(African queen) hypothetical protein</fullName>
    </submittedName>
</protein>
<sequence>MQEGPSDEDSAVSSAPASLSPQPLNEMWCGQCTRLSDALRDARDQLELMEFRLLELEDAAPDKGVRENLTDSDSGCVSPGSRIKDSASPELKRMDSGYKSPHLPSSPNPKRHAHNDFKEDFARAQEVMENSESDSLKSNPVKDHLEQMILNAVSVEDRNCLEQVLMMLYNFQALSSSVSEDECFQSKPRRICDLRQKLDIDIPLHKTHKAIATVTPYQQKGYKSSLESLCDERKPNNILQESGIFEGVESESKGTQTDNESFEFSGELNTEIQRLNSIREKLEKQGVRNRTLKDEDNLECKCVKLGKKHKQYYERRLKFLEGKISIYEAASDVKEAKLAKRLQKEYQLENRIQELENQLSDLQDKYERLEEECCELEEIENDTRLHWQQLEMEYELCSATLRDMTEQRECSRAQAERLAAQLADKECALRAREAELLSRLEGLEKAIPALIMWNIVQAVGHTLSYGGRHALMSRMGPYGQTKKSLIAHIQQRNKEHEICNSLVAYNDKESMTTRQLQKQIITLISEKKEVEIQAVEMKKKLEQNVKNLEEELETMKRQLAATSRCADAKKGKIEDKIVELENKMAKEKHDQKLPADMSTVQSLLVREKALQQRIEELETRERAYLDMLTQADDMWAEMEGGYKKKIHDCTTVETELKGKVKKLEEERDQWKNCFEPLRKKLREIEESESGMRIALEKAERDAKNLKTQNTNLAALFEKADADAKKAELTVRDLEYKFKRETDQLRKTNKQLDEDLKNHKEAAKKTEKCYIGDLDCIRKELTRTCKNNQELEVTNSELKEEVESLEKQLALTQKALNQCKRKCEDRIKTMSHELSIKTEELEELRSETLRNSYHTTRVELKPDRTEYVDEGYSIYTDTPKKDYSRMHHSMSYISETRCSCPTMRNQLVSQLIEDLFDRIHNTVDEDLTQLCNDIGPVNGKISAEAKSKIMNYLLMAISKELIRSIGDADAKTDSEEWQRSAASYTGGPSYTGNAGVVRGAARLASVSCACAAARLAAAEPQLAAAVRICQEEVLEHGDVKIMEEQLANAIESIVVSIALRMRICDSISCFQIRRFNSGLSCTCLDCNRDRCLTWDNNDDNNNDNPPDTDAASKVSKASDAGIKPKKKCSAPMNDNNEESSCCTKDCNTPESKQIVSNDYAVQIEIKISDDFNPDSIKDRTSKKAFDDEDFFPEFYKKDDKQKVKSDFIKVKPVSMKCCSSNTCIESINAIPERTEMNLDKNTSEYSDTLFIDDKKAIASEENIEPTDTYISNTVESKDSITELIDIIKNNGNREDWNSYNSKVKKECKECCSSKNFESKSSKSHNTKSSATEIEVQPKKKDSYSQNTGYLKTSKTIRNELYTKRYDDAKKVFNDDDFDNAKNRDILTKENKNLEKCYNVSKYLRIEEDTQYRPKNKKERDSRAENDWTGKDSLNDDEIIRLQKIINLLTHIDDKQDNDGSNLKQCVYTDVSHKKKKTIRKKNEKTSEKSSSHLKSIALSYSKPDYSSSRAELSAQVMNVPYEELKETLSRRQSSIHSDVSNTPKELPKLDIFSKLKELYKACSCKVCECLPSNSFPKNNDICNCKPCDCDDCKKYTEKLRNRFLNRPPSGCPCVACDRKDCRGVVKDDTSNSVCDCEPCNCVRYTESYSKPCNCVPCQCELCKASVPMPQAVMVSNMTQIYHQSNCDCDPCECQNCTSSYSAMTSNLMREASTGIITYGNCNCRNCSNDSCQLNASSCRCDVQNDVMRKPLAKNSPDYGIHRVYVREKPYGKTDTIKKHRNTIAMFALSDTYSNRLFSYSNQNDTCNCEECECLVCKDKGKLINYDDQPKFGININKKSIHSGYCVPCQCDTCKKYYESNPENFDENFSFKYKYNTENTKKIDKSDITKDDKLFKRSRLTFASPEVNSLNKLLKSNDVLVNDVFSKKSEDLVEDEHCYLLKRGKLLTPSILKKIVLKRGSSHVLVKREDNESRLKENDNKSNYFVGLNSSLCQQIKFADTCKQADSYHTSPSPNSSKTNSTSKEKETTEIFKHNSLDLINSNASNSVCDDLNDSIKKDVSDDLLHENLKLSRMEVDDADTIISSQKHLIHSYKPTKESLNITNVLNNNKIHLSSPKSMSLVQSLCKERNININDKYTSKYLRSIEKFPLKTLKMEFNSIYSSDESQRDISKNDNDVNFGKVRSKIKTPQINDKNDSETFVYGNIDIVKRETENTVPSITKNDYNLKETEIEDDILKDTPLKIESDVNNLDKEIKAQRMIPLVKINKERKANKPLKPEPELMVHNKQIKNKRYLELPDHTDTASSVIKFNAFDKYMKLCESVPLQNDTEQKNQEDILGRKIVYVSADALCNNPLEPNRKNSLKSVSQQTSAVPLYFFGPGQGTKALSNKTLKTVSRMNDATSQTQRLKIAVDKEVDCNLLISAENIKPNNEKVDNTMLTKRGKRLSFDQKDQNSKANSVVMDSNETERTADGLKATFVFLRKVSDHTVLLRWMIPRDVKEVEGYELQVDGRPVKKILNPSRCMAVLTCLPHCEKLLLTIRTITKHQNKHNPVTTDSESAKQQFDFYAVNRNNKKGEVKNKFCNKTTKVDVSSQYAIRPKTPSYIKTFDGSKWQNVDNTFELEQYLEAEKEGAFTSNYNSSNKIRISQMPRVKVIAEKFPKKDNVKSRKLEEKIVCLEYDVFTSDHHYAKPTQTMKVYFSVKPVIKDEENIPILPTSRKKHFNVANEDFNTLNETDVDIIDAKVAKNKSYLDILENILIRKQKIYTNKKKSTLDLMSLYQMAKSNIPLFDENFSNKY</sequence>
<feature type="compositionally biased region" description="Acidic residues" evidence="2">
    <location>
        <begin position="1"/>
        <end position="10"/>
    </location>
</feature>
<reference evidence="3" key="1">
    <citation type="submission" date="2021-09" db="EMBL/GenBank/DDBJ databases">
        <authorList>
            <person name="Martin H S."/>
        </authorList>
    </citation>
    <scope>NUCLEOTIDE SEQUENCE</scope>
</reference>
<keyword evidence="4" id="KW-1185">Reference proteome</keyword>
<feature type="compositionally biased region" description="Basic and acidic residues" evidence="2">
    <location>
        <begin position="82"/>
        <end position="96"/>
    </location>
</feature>
<proteinExistence type="predicted"/>
<dbReference type="PANTHER" id="PTHR23159">
    <property type="entry name" value="CENTROSOMAL PROTEIN 2"/>
    <property type="match status" value="1"/>
</dbReference>
<feature type="coiled-coil region" evidence="1">
    <location>
        <begin position="527"/>
        <end position="627"/>
    </location>
</feature>
<evidence type="ECO:0000256" key="1">
    <source>
        <dbReference type="SAM" id="Coils"/>
    </source>
</evidence>
<feature type="compositionally biased region" description="Low complexity" evidence="2">
    <location>
        <begin position="2008"/>
        <end position="2020"/>
    </location>
</feature>
<gene>
    <name evidence="3" type="ORF">DCHRY22_LOCUS3950</name>
</gene>
<dbReference type="OrthoDB" id="6424487at2759"/>
<evidence type="ECO:0000313" key="3">
    <source>
        <dbReference type="EMBL" id="CAG9562649.1"/>
    </source>
</evidence>
<feature type="region of interest" description="Disordered" evidence="2">
    <location>
        <begin position="1094"/>
        <end position="1134"/>
    </location>
</feature>
<feature type="compositionally biased region" description="Low complexity" evidence="2">
    <location>
        <begin position="11"/>
        <end position="23"/>
    </location>
</feature>
<dbReference type="Proteomes" id="UP000789524">
    <property type="component" value="Unassembled WGS sequence"/>
</dbReference>